<dbReference type="KEGG" id="ang:An09g00140"/>
<reference evidence="1" key="2">
    <citation type="submission" date="2025-08" db="UniProtKB">
        <authorList>
            <consortium name="RefSeq"/>
        </authorList>
    </citation>
    <scope>IDENTIFICATION</scope>
</reference>
<sequence>MQEISPTTGHDLHLVWDNDDHMYIRNLPSSLRPVGQPLRSSLCLSSARLQPLSHENPIATIRWSTLCCHYRLYIIHDTVILLFLLAPQGWVYREFTFLKTRQVAGLELVCLKPEDIYTNFGTGNSLQRVIGREVQVPAPLAQGPGRKVIAEVHTCIN</sequence>
<proteinExistence type="predicted"/>
<dbReference type="AlphaFoldDB" id="A0AAJ8BP52"/>
<dbReference type="RefSeq" id="XP_059601285.1">
    <property type="nucleotide sequence ID" value="XM_059749521.1"/>
</dbReference>
<dbReference type="GeneID" id="84591917"/>
<gene>
    <name evidence="1" type="ORF">An09g00140</name>
</gene>
<protein>
    <submittedName>
        <fullName evidence="1">Uncharacterized protein</fullName>
    </submittedName>
</protein>
<name>A0AAJ8BP52_ASPNG</name>
<evidence type="ECO:0000313" key="1">
    <source>
        <dbReference type="RefSeq" id="XP_059601285.1"/>
    </source>
</evidence>
<reference evidence="1" key="1">
    <citation type="submission" date="2025-02" db="EMBL/GenBank/DDBJ databases">
        <authorList>
            <consortium name="NCBI Genome Project"/>
        </authorList>
    </citation>
    <scope>NUCLEOTIDE SEQUENCE</scope>
</reference>
<organism evidence="1">
    <name type="scientific">Aspergillus niger</name>
    <dbReference type="NCBI Taxonomy" id="5061"/>
    <lineage>
        <taxon>Eukaryota</taxon>
        <taxon>Fungi</taxon>
        <taxon>Dikarya</taxon>
        <taxon>Ascomycota</taxon>
        <taxon>Pezizomycotina</taxon>
        <taxon>Eurotiomycetes</taxon>
        <taxon>Eurotiomycetidae</taxon>
        <taxon>Eurotiales</taxon>
        <taxon>Aspergillaceae</taxon>
        <taxon>Aspergillus</taxon>
        <taxon>Aspergillus subgen. Circumdati</taxon>
    </lineage>
</organism>
<accession>A0AAJ8BP52</accession>
<dbReference type="VEuPathDB" id="FungiDB:An09g00140"/>